<dbReference type="EMBL" id="MGKP01000015">
    <property type="protein sequence ID" value="OGN28515.1"/>
    <property type="molecule type" value="Genomic_DNA"/>
</dbReference>
<reference evidence="2 3" key="1">
    <citation type="journal article" date="2016" name="Nat. Commun.">
        <title>Thousands of microbial genomes shed light on interconnected biogeochemical processes in an aquifer system.</title>
        <authorList>
            <person name="Anantharaman K."/>
            <person name="Brown C.T."/>
            <person name="Hug L.A."/>
            <person name="Sharon I."/>
            <person name="Castelle C.J."/>
            <person name="Probst A.J."/>
            <person name="Thomas B.C."/>
            <person name="Singh A."/>
            <person name="Wilkins M.J."/>
            <person name="Karaoz U."/>
            <person name="Brodie E.L."/>
            <person name="Williams K.H."/>
            <person name="Hubbard S.S."/>
            <person name="Banfield J.F."/>
        </authorList>
    </citation>
    <scope>NUCLEOTIDE SEQUENCE [LARGE SCALE GENOMIC DNA]</scope>
</reference>
<dbReference type="SUPFAM" id="SSF53335">
    <property type="entry name" value="S-adenosyl-L-methionine-dependent methyltransferases"/>
    <property type="match status" value="1"/>
</dbReference>
<dbReference type="Pfam" id="PF13847">
    <property type="entry name" value="Methyltransf_31"/>
    <property type="match status" value="1"/>
</dbReference>
<feature type="domain" description="Methyltransferase" evidence="1">
    <location>
        <begin position="21"/>
        <end position="133"/>
    </location>
</feature>
<dbReference type="Gene3D" id="3.40.50.150">
    <property type="entry name" value="Vaccinia Virus protein VP39"/>
    <property type="match status" value="1"/>
</dbReference>
<proteinExistence type="predicted"/>
<gene>
    <name evidence="2" type="ORF">A3A33_03080</name>
</gene>
<dbReference type="AlphaFoldDB" id="A0A1F8GSW7"/>
<evidence type="ECO:0000259" key="1">
    <source>
        <dbReference type="Pfam" id="PF13847"/>
    </source>
</evidence>
<dbReference type="CDD" id="cd02440">
    <property type="entry name" value="AdoMet_MTases"/>
    <property type="match status" value="1"/>
</dbReference>
<dbReference type="Proteomes" id="UP000179047">
    <property type="component" value="Unassembled WGS sequence"/>
</dbReference>
<dbReference type="InterPro" id="IPR025714">
    <property type="entry name" value="Methyltranfer_dom"/>
</dbReference>
<comment type="caution">
    <text evidence="2">The sequence shown here is derived from an EMBL/GenBank/DDBJ whole genome shotgun (WGS) entry which is preliminary data.</text>
</comment>
<evidence type="ECO:0000313" key="2">
    <source>
        <dbReference type="EMBL" id="OGN28515.1"/>
    </source>
</evidence>
<accession>A0A1F8GSW7</accession>
<organism evidence="2 3">
    <name type="scientific">Candidatus Yanofskybacteria bacterium RIFCSPLOWO2_01_FULL_49_25</name>
    <dbReference type="NCBI Taxonomy" id="1802701"/>
    <lineage>
        <taxon>Bacteria</taxon>
        <taxon>Candidatus Yanofskyibacteriota</taxon>
    </lineage>
</organism>
<sequence>MPPQGFLNPEQVLQNWDVRTGEKVADFGCGPGFYDIPLGQKVGSNGKIYAFDIRLEALETTRAKAKLFHVFNIEPTRADLELARGSGLRDMGVDKVLVANILFQAPNQSAVLDEAVRVLRPGGSLLVIEWNDNDISHPIPSSKVNKEEIKTVILSKGLILVKEFAAGSHHYGLVFTKKE</sequence>
<name>A0A1F8GSW7_9BACT</name>
<evidence type="ECO:0000313" key="3">
    <source>
        <dbReference type="Proteomes" id="UP000179047"/>
    </source>
</evidence>
<dbReference type="STRING" id="1802701.A3A33_03080"/>
<protein>
    <recommendedName>
        <fullName evidence="1">Methyltransferase domain-containing protein</fullName>
    </recommendedName>
</protein>
<dbReference type="InterPro" id="IPR029063">
    <property type="entry name" value="SAM-dependent_MTases_sf"/>
</dbReference>